<feature type="domain" description="Baseplate protein J-like barrel" evidence="1">
    <location>
        <begin position="99"/>
        <end position="180"/>
    </location>
</feature>
<evidence type="ECO:0000313" key="3">
    <source>
        <dbReference type="Proteomes" id="UP000297855"/>
    </source>
</evidence>
<name>A0A4R9GNG2_9LEPT</name>
<dbReference type="RefSeq" id="WP_135813687.1">
    <property type="nucleotide sequence ID" value="NZ_RQEV01000011.1"/>
</dbReference>
<evidence type="ECO:0000259" key="1">
    <source>
        <dbReference type="Pfam" id="PF04865"/>
    </source>
</evidence>
<dbReference type="EMBL" id="RQEV01000011">
    <property type="protein sequence ID" value="TGK18033.1"/>
    <property type="molecule type" value="Genomic_DNA"/>
</dbReference>
<dbReference type="InterPro" id="IPR052399">
    <property type="entry name" value="Phage_Baseplate_Assmbl_Protein"/>
</dbReference>
<dbReference type="Proteomes" id="UP000297855">
    <property type="component" value="Unassembled WGS sequence"/>
</dbReference>
<keyword evidence="3" id="KW-1185">Reference proteome</keyword>
<dbReference type="InterPro" id="IPR006949">
    <property type="entry name" value="Barrel_Baseplate_J-like"/>
</dbReference>
<evidence type="ECO:0000313" key="2">
    <source>
        <dbReference type="EMBL" id="TGK18033.1"/>
    </source>
</evidence>
<dbReference type="Pfam" id="PF04865">
    <property type="entry name" value="Baseplate_J"/>
    <property type="match status" value="1"/>
</dbReference>
<organism evidence="2 3">
    <name type="scientific">Leptospira fluminis</name>
    <dbReference type="NCBI Taxonomy" id="2484979"/>
    <lineage>
        <taxon>Bacteria</taxon>
        <taxon>Pseudomonadati</taxon>
        <taxon>Spirochaetota</taxon>
        <taxon>Spirochaetia</taxon>
        <taxon>Leptospirales</taxon>
        <taxon>Leptospiraceae</taxon>
        <taxon>Leptospira</taxon>
    </lineage>
</organism>
<dbReference type="PANTHER" id="PTHR37829">
    <property type="entry name" value="PHAGE-LIKE ELEMENT PBSX PROTEIN XKDT"/>
    <property type="match status" value="1"/>
</dbReference>
<reference evidence="2" key="1">
    <citation type="journal article" date="2019" name="PLoS Negl. Trop. Dis.">
        <title>Revisiting the worldwide diversity of Leptospira species in the environment.</title>
        <authorList>
            <person name="Vincent A.T."/>
            <person name="Schiettekatte O."/>
            <person name="Bourhy P."/>
            <person name="Veyrier F.J."/>
            <person name="Picardeau M."/>
        </authorList>
    </citation>
    <scope>NUCLEOTIDE SEQUENCE [LARGE SCALE GENOMIC DNA]</scope>
    <source>
        <strain evidence="2">SCS5</strain>
    </source>
</reference>
<comment type="caution">
    <text evidence="2">The sequence shown here is derived from an EMBL/GenBank/DDBJ whole genome shotgun (WGS) entry which is preliminary data.</text>
</comment>
<dbReference type="PANTHER" id="PTHR37829:SF3">
    <property type="entry name" value="PROTEIN JAYE-RELATED"/>
    <property type="match status" value="1"/>
</dbReference>
<sequence length="400" mass="42335">MTFGVTPQGFSRKLYSDILQSLEDRARLPENFGPDVDLSAYGEVGMILQNVAKEIDSVWQGLEDTYYSKYINLAEGVQLDRIVAQGGISRLPARKSVVQVTVQGTAGATVAPGFIIQTSQGIQFEIVTPGILTGSAGTDFTFRSIDTGPQTNVPAASITNIVTPMTGISSVSNNQPSLGGGLVETDAELRQRYKDRESSGGSSLPAIREAILNVPNVTTVFVYENAANTADASGRPPHSIEIVVSGTASDSDLGQAIFNSKPAGIETVGTHSYTVADANGQTHVMNWSVPTDRTINVIVNITKNANWSDSNIPLIKTKVIQTIGGADTIGTQVIEYHGLDVGQSVVAWEIVAGFDKIPGIDDVTVWMAFAPTVPTSSAKLVLGPTEFAQTFTANVTVNVS</sequence>
<protein>
    <submittedName>
        <fullName evidence="2">Baseplate J-like protein</fullName>
    </submittedName>
</protein>
<accession>A0A4R9GNG2</accession>
<dbReference type="AlphaFoldDB" id="A0A4R9GNG2"/>
<gene>
    <name evidence="2" type="ORF">EHO61_11280</name>
</gene>
<dbReference type="OrthoDB" id="342143at2"/>
<proteinExistence type="predicted"/>